<keyword evidence="4" id="KW-1185">Reference proteome</keyword>
<dbReference type="EMBL" id="JAKVTV010000001">
    <property type="protein sequence ID" value="MCH4821847.1"/>
    <property type="molecule type" value="Genomic_DNA"/>
</dbReference>
<proteinExistence type="predicted"/>
<accession>A0A9X2A9L9</accession>
<sequence>MKKLLIFALMLAGFTSMAQDDVEVKGNKVTMKETAPVWNGCEDSGDKKACFNKMLMQHIKENIKYTKNDKGEWIRGKATVSMEVNEEGKVVVHSVESNSPELKKEAKRLMESIPTMTPGKLAGKPKAIKYTIPLTF</sequence>
<dbReference type="RefSeq" id="WP_240711976.1">
    <property type="nucleotide sequence ID" value="NZ_JAKVTV010000001.1"/>
</dbReference>
<dbReference type="Pfam" id="PF03544">
    <property type="entry name" value="TonB_C"/>
    <property type="match status" value="1"/>
</dbReference>
<dbReference type="Proteomes" id="UP001139226">
    <property type="component" value="Unassembled WGS sequence"/>
</dbReference>
<dbReference type="GO" id="GO:0055085">
    <property type="term" value="P:transmembrane transport"/>
    <property type="evidence" value="ECO:0007669"/>
    <property type="project" value="InterPro"/>
</dbReference>
<feature type="chain" id="PRO_5040879788" evidence="1">
    <location>
        <begin position="19"/>
        <end position="136"/>
    </location>
</feature>
<name>A0A9X2A9L9_9FLAO</name>
<evidence type="ECO:0000313" key="4">
    <source>
        <dbReference type="Proteomes" id="UP001139226"/>
    </source>
</evidence>
<reference evidence="3" key="1">
    <citation type="submission" date="2022-03" db="EMBL/GenBank/DDBJ databases">
        <title>Gramella crocea sp. nov., isolated from activated sludge of a seafood processing plant.</title>
        <authorList>
            <person name="Zhang X."/>
        </authorList>
    </citation>
    <scope>NUCLEOTIDE SEQUENCE</scope>
    <source>
        <strain evidence="3">YJ019</strain>
    </source>
</reference>
<feature type="signal peptide" evidence="1">
    <location>
        <begin position="1"/>
        <end position="18"/>
    </location>
</feature>
<dbReference type="AlphaFoldDB" id="A0A9X2A9L9"/>
<gene>
    <name evidence="3" type="ORF">ML462_01565</name>
</gene>
<dbReference type="SUPFAM" id="SSF74653">
    <property type="entry name" value="TolA/TonB C-terminal domain"/>
    <property type="match status" value="1"/>
</dbReference>
<evidence type="ECO:0000256" key="1">
    <source>
        <dbReference type="SAM" id="SignalP"/>
    </source>
</evidence>
<organism evidence="3 4">
    <name type="scientific">Christiangramia lutea</name>
    <dbReference type="NCBI Taxonomy" id="1607951"/>
    <lineage>
        <taxon>Bacteria</taxon>
        <taxon>Pseudomonadati</taxon>
        <taxon>Bacteroidota</taxon>
        <taxon>Flavobacteriia</taxon>
        <taxon>Flavobacteriales</taxon>
        <taxon>Flavobacteriaceae</taxon>
        <taxon>Christiangramia</taxon>
    </lineage>
</organism>
<dbReference type="Gene3D" id="3.30.1150.10">
    <property type="match status" value="1"/>
</dbReference>
<comment type="caution">
    <text evidence="3">The sequence shown here is derived from an EMBL/GenBank/DDBJ whole genome shotgun (WGS) entry which is preliminary data.</text>
</comment>
<evidence type="ECO:0000313" key="3">
    <source>
        <dbReference type="EMBL" id="MCH4821847.1"/>
    </source>
</evidence>
<evidence type="ECO:0000259" key="2">
    <source>
        <dbReference type="Pfam" id="PF03544"/>
    </source>
</evidence>
<keyword evidence="1" id="KW-0732">Signal</keyword>
<feature type="domain" description="TonB C-terminal" evidence="2">
    <location>
        <begin position="63"/>
        <end position="136"/>
    </location>
</feature>
<protein>
    <submittedName>
        <fullName evidence="3">Energy transducer TonB</fullName>
    </submittedName>
</protein>
<dbReference type="InterPro" id="IPR037682">
    <property type="entry name" value="TonB_C"/>
</dbReference>